<keyword evidence="8" id="KW-1185">Reference proteome</keyword>
<dbReference type="InterPro" id="IPR013785">
    <property type="entry name" value="Aldolase_TIM"/>
</dbReference>
<dbReference type="PANTHER" id="PTHR11228:SF7">
    <property type="entry name" value="PQQA PEPTIDE CYCLASE"/>
    <property type="match status" value="1"/>
</dbReference>
<keyword evidence="4" id="KW-0411">Iron-sulfur</keyword>
<evidence type="ECO:0000256" key="2">
    <source>
        <dbReference type="ARBA" id="ARBA00022723"/>
    </source>
</evidence>
<feature type="domain" description="Radical SAM core" evidence="6">
    <location>
        <begin position="8"/>
        <end position="155"/>
    </location>
</feature>
<keyword evidence="1" id="KW-0949">S-adenosyl-L-methionine</keyword>
<keyword evidence="3" id="KW-0408">Iron</keyword>
<sequence>MHFNSILVSVTEICTVGCRHCGFTGSTRDRQPTADDIGRWVAQACDSGIPEIIFTGGEPFQRFRMLKSGVGAAAGHPGAPRISVFTSSFWGRSPAAVDKILGQLPGLTRLFLSTDVYHQERVPTQHVVNVIEGAIAREIPEISLCITIAEDHEEEQIRSLYRRFEDRVRVHVDRVIPTPFIKTAHQVGVPPDPENFSASCYLETPLINPNGDLSACHIGKAGAYVTLSDLAYFMGNLHEKSFGEILDDADHNYEYQFLRVYGPQGVARMVASSPAVRKLFKGTNFTNGCDLCYKLLRSLDGRARLREIAADPFQRELIDAVRLVRFGERAPEPRRPAPGAPAGPSLPVPAPALPGAPVSGAPGSVVGVPLPLIDAPQPVRSGM</sequence>
<dbReference type="CDD" id="cd21109">
    <property type="entry name" value="SPASM"/>
    <property type="match status" value="1"/>
</dbReference>
<gene>
    <name evidence="7" type="ORF">ACFFRH_32740</name>
</gene>
<dbReference type="RefSeq" id="WP_386161270.1">
    <property type="nucleotide sequence ID" value="NZ_JBHMBS010000021.1"/>
</dbReference>
<dbReference type="Proteomes" id="UP001589610">
    <property type="component" value="Unassembled WGS sequence"/>
</dbReference>
<evidence type="ECO:0000256" key="3">
    <source>
        <dbReference type="ARBA" id="ARBA00023004"/>
    </source>
</evidence>
<dbReference type="InterPro" id="IPR007197">
    <property type="entry name" value="rSAM"/>
</dbReference>
<keyword evidence="2" id="KW-0479">Metal-binding</keyword>
<dbReference type="SFLD" id="SFLDS00029">
    <property type="entry name" value="Radical_SAM"/>
    <property type="match status" value="1"/>
</dbReference>
<comment type="caution">
    <text evidence="7">The sequence shown here is derived from an EMBL/GenBank/DDBJ whole genome shotgun (WGS) entry which is preliminary data.</text>
</comment>
<dbReference type="PANTHER" id="PTHR11228">
    <property type="entry name" value="RADICAL SAM DOMAIN PROTEIN"/>
    <property type="match status" value="1"/>
</dbReference>
<feature type="region of interest" description="Disordered" evidence="5">
    <location>
        <begin position="329"/>
        <end position="354"/>
    </location>
</feature>
<dbReference type="InterPro" id="IPR058240">
    <property type="entry name" value="rSAM_sf"/>
</dbReference>
<organism evidence="7 8">
    <name type="scientific">Streptosporangium vulgare</name>
    <dbReference type="NCBI Taxonomy" id="46190"/>
    <lineage>
        <taxon>Bacteria</taxon>
        <taxon>Bacillati</taxon>
        <taxon>Actinomycetota</taxon>
        <taxon>Actinomycetes</taxon>
        <taxon>Streptosporangiales</taxon>
        <taxon>Streptosporangiaceae</taxon>
        <taxon>Streptosporangium</taxon>
    </lineage>
</organism>
<accession>A0ABV5TQ98</accession>
<evidence type="ECO:0000313" key="8">
    <source>
        <dbReference type="Proteomes" id="UP001589610"/>
    </source>
</evidence>
<evidence type="ECO:0000313" key="7">
    <source>
        <dbReference type="EMBL" id="MFB9680275.1"/>
    </source>
</evidence>
<evidence type="ECO:0000259" key="6">
    <source>
        <dbReference type="Pfam" id="PF04055"/>
    </source>
</evidence>
<evidence type="ECO:0000256" key="4">
    <source>
        <dbReference type="ARBA" id="ARBA00023014"/>
    </source>
</evidence>
<feature type="compositionally biased region" description="Pro residues" evidence="5">
    <location>
        <begin position="336"/>
        <end position="354"/>
    </location>
</feature>
<dbReference type="EMBL" id="JBHMBS010000021">
    <property type="protein sequence ID" value="MFB9680275.1"/>
    <property type="molecule type" value="Genomic_DNA"/>
</dbReference>
<name>A0ABV5TQ98_9ACTN</name>
<dbReference type="SUPFAM" id="SSF102114">
    <property type="entry name" value="Radical SAM enzymes"/>
    <property type="match status" value="1"/>
</dbReference>
<evidence type="ECO:0000256" key="1">
    <source>
        <dbReference type="ARBA" id="ARBA00022691"/>
    </source>
</evidence>
<dbReference type="CDD" id="cd01335">
    <property type="entry name" value="Radical_SAM"/>
    <property type="match status" value="1"/>
</dbReference>
<dbReference type="InterPro" id="IPR050377">
    <property type="entry name" value="Radical_SAM_PqqE_MftC-like"/>
</dbReference>
<reference evidence="7 8" key="1">
    <citation type="submission" date="2024-09" db="EMBL/GenBank/DDBJ databases">
        <authorList>
            <person name="Sun Q."/>
            <person name="Mori K."/>
        </authorList>
    </citation>
    <scope>NUCLEOTIDE SEQUENCE [LARGE SCALE GENOMIC DNA]</scope>
    <source>
        <strain evidence="7 8">JCM 3028</strain>
    </source>
</reference>
<proteinExistence type="predicted"/>
<dbReference type="Pfam" id="PF04055">
    <property type="entry name" value="Radical_SAM"/>
    <property type="match status" value="1"/>
</dbReference>
<protein>
    <submittedName>
        <fullName evidence="7">Radical SAM protein</fullName>
    </submittedName>
</protein>
<evidence type="ECO:0000256" key="5">
    <source>
        <dbReference type="SAM" id="MobiDB-lite"/>
    </source>
</evidence>
<dbReference type="Gene3D" id="3.20.20.70">
    <property type="entry name" value="Aldolase class I"/>
    <property type="match status" value="1"/>
</dbReference>